<dbReference type="EMBL" id="JAANIU010004684">
    <property type="protein sequence ID" value="KAG1553922.1"/>
    <property type="molecule type" value="Genomic_DNA"/>
</dbReference>
<evidence type="ECO:0000313" key="1">
    <source>
        <dbReference type="EMBL" id="KAG1553922.1"/>
    </source>
</evidence>
<reference evidence="1 2" key="1">
    <citation type="journal article" date="2020" name="Microb. Genom.">
        <title>Genetic diversity of clinical and environmental Mucorales isolates obtained from an investigation of mucormycosis cases among solid organ transplant recipients.</title>
        <authorList>
            <person name="Nguyen M.H."/>
            <person name="Kaul D."/>
            <person name="Muto C."/>
            <person name="Cheng S.J."/>
            <person name="Richter R.A."/>
            <person name="Bruno V.M."/>
            <person name="Liu G."/>
            <person name="Beyhan S."/>
            <person name="Sundermann A.J."/>
            <person name="Mounaud S."/>
            <person name="Pasculle A.W."/>
            <person name="Nierman W.C."/>
            <person name="Driscoll E."/>
            <person name="Cumbie R."/>
            <person name="Clancy C.J."/>
            <person name="Dupont C.L."/>
        </authorList>
    </citation>
    <scope>NUCLEOTIDE SEQUENCE [LARGE SCALE GENOMIC DNA]</scope>
    <source>
        <strain evidence="1 2">GL24</strain>
    </source>
</reference>
<protein>
    <submittedName>
        <fullName evidence="1">Uncharacterized protein</fullName>
    </submittedName>
</protein>
<dbReference type="InterPro" id="IPR043502">
    <property type="entry name" value="DNA/RNA_pol_sf"/>
</dbReference>
<keyword evidence="2" id="KW-1185">Reference proteome</keyword>
<accession>A0A9P6YPF1</accession>
<evidence type="ECO:0000313" key="2">
    <source>
        <dbReference type="Proteomes" id="UP000740926"/>
    </source>
</evidence>
<dbReference type="Proteomes" id="UP000740926">
    <property type="component" value="Unassembled WGS sequence"/>
</dbReference>
<dbReference type="Gene3D" id="3.10.10.10">
    <property type="entry name" value="HIV Type 1 Reverse Transcriptase, subunit A, domain 1"/>
    <property type="match status" value="1"/>
</dbReference>
<name>A0A9P6YPF1_9FUNG</name>
<dbReference type="SUPFAM" id="SSF56672">
    <property type="entry name" value="DNA/RNA polymerases"/>
    <property type="match status" value="1"/>
</dbReference>
<proteinExistence type="predicted"/>
<gene>
    <name evidence="1" type="ORF">G6F50_013024</name>
</gene>
<comment type="caution">
    <text evidence="1">The sequence shown here is derived from an EMBL/GenBank/DDBJ whole genome shotgun (WGS) entry which is preliminary data.</text>
</comment>
<sequence length="213" mass="23843">MTWLSKYGIRPDPESGTVTVPVSEKVDYKGAVVREAGQMVLPMQSVERGIGRSGKKWLSKPVHCLRLNTGEHSAPEPVVVSNVYDGESAVGDEDEQSAVGEICDMSNTPEEVKELVLRNKNCFVEVAGLGRVVGVEHSIRLNSDTPIRCKPYRLTWEEERILKEELDTLLEQDLIERSDGTYSYVASSMLIRKVAVRTTSYQKLGFRRLRSLS</sequence>
<dbReference type="AlphaFoldDB" id="A0A9P6YPF1"/>
<organism evidence="1 2">
    <name type="scientific">Rhizopus delemar</name>
    <dbReference type="NCBI Taxonomy" id="936053"/>
    <lineage>
        <taxon>Eukaryota</taxon>
        <taxon>Fungi</taxon>
        <taxon>Fungi incertae sedis</taxon>
        <taxon>Mucoromycota</taxon>
        <taxon>Mucoromycotina</taxon>
        <taxon>Mucoromycetes</taxon>
        <taxon>Mucorales</taxon>
        <taxon>Mucorineae</taxon>
        <taxon>Rhizopodaceae</taxon>
        <taxon>Rhizopus</taxon>
    </lineage>
</organism>